<protein>
    <recommendedName>
        <fullName evidence="5">HotDog ACOT-type domain-containing protein</fullName>
    </recommendedName>
</protein>
<proteinExistence type="inferred from homology"/>
<dbReference type="GO" id="GO:0006637">
    <property type="term" value="P:acyl-CoA metabolic process"/>
    <property type="evidence" value="ECO:0007669"/>
    <property type="project" value="TreeGrafter"/>
</dbReference>
<dbReference type="InterPro" id="IPR033120">
    <property type="entry name" value="HOTDOG_ACOT"/>
</dbReference>
<name>A0A7R8V4P3_HERIL</name>
<dbReference type="GO" id="GO:0005739">
    <property type="term" value="C:mitochondrion"/>
    <property type="evidence" value="ECO:0007669"/>
    <property type="project" value="TreeGrafter"/>
</dbReference>
<dbReference type="PANTHER" id="PTHR12655">
    <property type="entry name" value="ACYL-COA THIOESTERASE"/>
    <property type="match status" value="1"/>
</dbReference>
<keyword evidence="2" id="KW-0677">Repeat</keyword>
<dbReference type="Proteomes" id="UP000594454">
    <property type="component" value="Chromosome 6"/>
</dbReference>
<evidence type="ECO:0000256" key="1">
    <source>
        <dbReference type="ARBA" id="ARBA00010458"/>
    </source>
</evidence>
<dbReference type="Gene3D" id="3.10.129.10">
    <property type="entry name" value="Hotdog Thioesterase"/>
    <property type="match status" value="2"/>
</dbReference>
<reference evidence="6 7" key="1">
    <citation type="submission" date="2020-11" db="EMBL/GenBank/DDBJ databases">
        <authorList>
            <person name="Wallbank WR R."/>
            <person name="Pardo Diaz C."/>
            <person name="Kozak K."/>
            <person name="Martin S."/>
            <person name="Jiggins C."/>
            <person name="Moest M."/>
            <person name="Warren A I."/>
            <person name="Generalovic N T."/>
            <person name="Byers J.R.P. K."/>
            <person name="Montejo-Kovacevich G."/>
            <person name="Yen C E."/>
        </authorList>
    </citation>
    <scope>NUCLEOTIDE SEQUENCE [LARGE SCALE GENOMIC DNA]</scope>
</reference>
<feature type="domain" description="HotDog ACOT-type" evidence="5">
    <location>
        <begin position="279"/>
        <end position="391"/>
    </location>
</feature>
<dbReference type="SUPFAM" id="SSF54637">
    <property type="entry name" value="Thioesterase/thiol ester dehydrase-isomerase"/>
    <property type="match status" value="2"/>
</dbReference>
<dbReference type="AlphaFoldDB" id="A0A7R8V4P3"/>
<keyword evidence="4" id="KW-0809">Transit peptide</keyword>
<dbReference type="FunFam" id="3.10.129.10:FF:000012">
    <property type="entry name" value="Acyl-coenzyme A thioesterase 9, mitochondrial"/>
    <property type="match status" value="1"/>
</dbReference>
<dbReference type="GO" id="GO:0047617">
    <property type="term" value="F:fatty acyl-CoA hydrolase activity"/>
    <property type="evidence" value="ECO:0007669"/>
    <property type="project" value="TreeGrafter"/>
</dbReference>
<evidence type="ECO:0000313" key="6">
    <source>
        <dbReference type="EMBL" id="CAD7092780.1"/>
    </source>
</evidence>
<dbReference type="PANTHER" id="PTHR12655:SF0">
    <property type="entry name" value="ACYL-COENZYME A THIOESTERASE 9, MITOCHONDRIAL"/>
    <property type="match status" value="1"/>
</dbReference>
<dbReference type="PROSITE" id="PS51770">
    <property type="entry name" value="HOTDOG_ACOT"/>
    <property type="match status" value="2"/>
</dbReference>
<dbReference type="FunCoup" id="A0A7R8V4P3">
    <property type="interactions" value="343"/>
</dbReference>
<evidence type="ECO:0000256" key="3">
    <source>
        <dbReference type="ARBA" id="ARBA00022801"/>
    </source>
</evidence>
<evidence type="ECO:0000256" key="2">
    <source>
        <dbReference type="ARBA" id="ARBA00022737"/>
    </source>
</evidence>
<dbReference type="FunFam" id="3.10.129.10:FF:000051">
    <property type="entry name" value="Acyl-coa thioesterase"/>
    <property type="match status" value="1"/>
</dbReference>
<accession>A0A7R8V4P3</accession>
<keyword evidence="7" id="KW-1185">Reference proteome</keyword>
<dbReference type="InParanoid" id="A0A7R8V4P3"/>
<dbReference type="SMR" id="A0A7R8V4P3"/>
<dbReference type="InterPro" id="IPR029069">
    <property type="entry name" value="HotDog_dom_sf"/>
</dbReference>
<sequence>MEILFRRFSTVGRSAGQRNSEKKPTMTMAEVKEKIRASLGLPLTYSLNPVPRDHLTQYEPTPEDLPPRSMQDSFTSAIIPLSTDLMLRDKYTAFLGRLRLGRLLEDMDLFASWVCHQHIYIPKLDPSVHLPYTFVTILVDRIDFTPISSKVDQDVRISGHISWVGRSSMEIVVWLEQFVDDDWKKITRALFLFAARNATNTKAACVNQLIPGNEEERKILEGGEQRRKRRIQLQEQSLFKVEPNDEEQRLIHTIFMKTIPGDIHAVNESYLPPNSVWLSDTKLSNLILTHPQNRNAHDKIFGGYLMRQALEMAFSCAYMFSKLRPTLEHISDIAFRKPVPVSSFINMVAHVLYTEKNYMQIVCVANIHDALTGEQFTTNEFYFTFSVDKQCPAIVPKTYHEAIWFLQGKRKMEYARGHA</sequence>
<dbReference type="OrthoDB" id="331699at2759"/>
<evidence type="ECO:0000256" key="4">
    <source>
        <dbReference type="ARBA" id="ARBA00022946"/>
    </source>
</evidence>
<organism evidence="6 7">
    <name type="scientific">Hermetia illucens</name>
    <name type="common">Black soldier fly</name>
    <dbReference type="NCBI Taxonomy" id="343691"/>
    <lineage>
        <taxon>Eukaryota</taxon>
        <taxon>Metazoa</taxon>
        <taxon>Ecdysozoa</taxon>
        <taxon>Arthropoda</taxon>
        <taxon>Hexapoda</taxon>
        <taxon>Insecta</taxon>
        <taxon>Pterygota</taxon>
        <taxon>Neoptera</taxon>
        <taxon>Endopterygota</taxon>
        <taxon>Diptera</taxon>
        <taxon>Brachycera</taxon>
        <taxon>Stratiomyomorpha</taxon>
        <taxon>Stratiomyidae</taxon>
        <taxon>Hermetiinae</taxon>
        <taxon>Hermetia</taxon>
    </lineage>
</organism>
<gene>
    <name evidence="6" type="ORF">HERILL_LOCUS15112</name>
</gene>
<dbReference type="CDD" id="cd03442">
    <property type="entry name" value="BFIT_BACH"/>
    <property type="match status" value="2"/>
</dbReference>
<evidence type="ECO:0000313" key="7">
    <source>
        <dbReference type="Proteomes" id="UP000594454"/>
    </source>
</evidence>
<evidence type="ECO:0000259" key="5">
    <source>
        <dbReference type="PROSITE" id="PS51770"/>
    </source>
</evidence>
<dbReference type="EMBL" id="LR899014">
    <property type="protein sequence ID" value="CAD7092780.1"/>
    <property type="molecule type" value="Genomic_DNA"/>
</dbReference>
<comment type="similarity">
    <text evidence="1">Belongs to the acyl coenzyme A hydrolase family.</text>
</comment>
<feature type="domain" description="HotDog ACOT-type" evidence="5">
    <location>
        <begin position="76"/>
        <end position="199"/>
    </location>
</feature>
<keyword evidence="3" id="KW-0378">Hydrolase</keyword>